<evidence type="ECO:0000313" key="1">
    <source>
        <dbReference type="EMBL" id="KUG21710.1"/>
    </source>
</evidence>
<gene>
    <name evidence="1" type="ORF">ASZ90_008537</name>
</gene>
<comment type="caution">
    <text evidence="1">The sequence shown here is derived from an EMBL/GenBank/DDBJ whole genome shotgun (WGS) entry which is preliminary data.</text>
</comment>
<dbReference type="AlphaFoldDB" id="A0A0W8FM47"/>
<organism evidence="1">
    <name type="scientific">hydrocarbon metagenome</name>
    <dbReference type="NCBI Taxonomy" id="938273"/>
    <lineage>
        <taxon>unclassified sequences</taxon>
        <taxon>metagenomes</taxon>
        <taxon>ecological metagenomes</taxon>
    </lineage>
</organism>
<sequence>MFSDGIKDRQLSEKMIALDIAEIVLKAMGLEETKAPVDTCAA</sequence>
<reference evidence="1" key="1">
    <citation type="journal article" date="2015" name="Proc. Natl. Acad. Sci. U.S.A.">
        <title>Networks of energetic and metabolic interactions define dynamics in microbial communities.</title>
        <authorList>
            <person name="Embree M."/>
            <person name="Liu J.K."/>
            <person name="Al-Bassam M.M."/>
            <person name="Zengler K."/>
        </authorList>
    </citation>
    <scope>NUCLEOTIDE SEQUENCE</scope>
</reference>
<protein>
    <submittedName>
        <fullName evidence="1">Uncharacterized protein</fullName>
    </submittedName>
</protein>
<accession>A0A0W8FM47</accession>
<dbReference type="EMBL" id="LNQE01001030">
    <property type="protein sequence ID" value="KUG21710.1"/>
    <property type="molecule type" value="Genomic_DNA"/>
</dbReference>
<name>A0A0W8FM47_9ZZZZ</name>
<proteinExistence type="predicted"/>